<dbReference type="InterPro" id="IPR015590">
    <property type="entry name" value="Aldehyde_DH_dom"/>
</dbReference>
<evidence type="ECO:0000256" key="1">
    <source>
        <dbReference type="ARBA" id="ARBA00009986"/>
    </source>
</evidence>
<dbReference type="GO" id="GO:0016620">
    <property type="term" value="F:oxidoreductase activity, acting on the aldehyde or oxo group of donors, NAD or NADP as acceptor"/>
    <property type="evidence" value="ECO:0007669"/>
    <property type="project" value="InterPro"/>
</dbReference>
<protein>
    <submittedName>
        <fullName evidence="4">Aldehyde dehydrogenase domain-containing protein</fullName>
    </submittedName>
</protein>
<dbReference type="InterPro" id="IPR016163">
    <property type="entry name" value="Ald_DH_C"/>
</dbReference>
<dbReference type="Pfam" id="PF00171">
    <property type="entry name" value="Aldedh"/>
    <property type="match status" value="1"/>
</dbReference>
<keyword evidence="2" id="KW-0520">NAD</keyword>
<organism evidence="4 5">
    <name type="scientific">Olpidium bornovanus</name>
    <dbReference type="NCBI Taxonomy" id="278681"/>
    <lineage>
        <taxon>Eukaryota</taxon>
        <taxon>Fungi</taxon>
        <taxon>Fungi incertae sedis</taxon>
        <taxon>Olpidiomycota</taxon>
        <taxon>Olpidiomycotina</taxon>
        <taxon>Olpidiomycetes</taxon>
        <taxon>Olpidiales</taxon>
        <taxon>Olpidiaceae</taxon>
        <taxon>Olpidium</taxon>
    </lineage>
</organism>
<evidence type="ECO:0000313" key="5">
    <source>
        <dbReference type="Proteomes" id="UP000673691"/>
    </source>
</evidence>
<sequence>MGALVSKEHLAKVMNYVKIAKEEGGTIECGGERMSIAGFEGGYFMQPTVVTGVSPTSRIMQEEVFGPVVTIYPFESEAEVIEYANGTPYGLSACLWTENGKRATRVAQQLHVGTVW</sequence>
<reference evidence="4 5" key="1">
    <citation type="journal article" name="Sci. Rep.">
        <title>Genome-scale phylogenetic analyses confirm Olpidium as the closest living zoosporic fungus to the non-flagellated, terrestrial fungi.</title>
        <authorList>
            <person name="Chang Y."/>
            <person name="Rochon D."/>
            <person name="Sekimoto S."/>
            <person name="Wang Y."/>
            <person name="Chovatia M."/>
            <person name="Sandor L."/>
            <person name="Salamov A."/>
            <person name="Grigoriev I.V."/>
            <person name="Stajich J.E."/>
            <person name="Spatafora J.W."/>
        </authorList>
    </citation>
    <scope>NUCLEOTIDE SEQUENCE [LARGE SCALE GENOMIC DNA]</scope>
    <source>
        <strain evidence="4">S191</strain>
    </source>
</reference>
<dbReference type="AlphaFoldDB" id="A0A8H7ZWL8"/>
<proteinExistence type="inferred from homology"/>
<accession>A0A8H7ZWL8</accession>
<comment type="similarity">
    <text evidence="1">Belongs to the aldehyde dehydrogenase family.</text>
</comment>
<comment type="caution">
    <text evidence="4">The sequence shown here is derived from an EMBL/GenBank/DDBJ whole genome shotgun (WGS) entry which is preliminary data.</text>
</comment>
<feature type="domain" description="Aldehyde dehydrogenase" evidence="3">
    <location>
        <begin position="1"/>
        <end position="116"/>
    </location>
</feature>
<dbReference type="PANTHER" id="PTHR43720:SF2">
    <property type="entry name" value="2-AMINOMUCONIC SEMIALDEHYDE DEHYDROGENASE"/>
    <property type="match status" value="1"/>
</dbReference>
<dbReference type="Proteomes" id="UP000673691">
    <property type="component" value="Unassembled WGS sequence"/>
</dbReference>
<dbReference type="EMBL" id="JAEFCI010004762">
    <property type="protein sequence ID" value="KAG5460756.1"/>
    <property type="molecule type" value="Genomic_DNA"/>
</dbReference>
<dbReference type="PANTHER" id="PTHR43720">
    <property type="entry name" value="2-AMINOMUCONIC SEMIALDEHYDE DEHYDROGENASE"/>
    <property type="match status" value="1"/>
</dbReference>
<evidence type="ECO:0000259" key="3">
    <source>
        <dbReference type="Pfam" id="PF00171"/>
    </source>
</evidence>
<dbReference type="Gene3D" id="3.40.309.10">
    <property type="entry name" value="Aldehyde Dehydrogenase, Chain A, domain 2"/>
    <property type="match status" value="1"/>
</dbReference>
<dbReference type="OrthoDB" id="310895at2759"/>
<evidence type="ECO:0000313" key="4">
    <source>
        <dbReference type="EMBL" id="KAG5460756.1"/>
    </source>
</evidence>
<evidence type="ECO:0000256" key="2">
    <source>
        <dbReference type="ARBA" id="ARBA00023027"/>
    </source>
</evidence>
<dbReference type="InterPro" id="IPR016161">
    <property type="entry name" value="Ald_DH/histidinol_DH"/>
</dbReference>
<keyword evidence="5" id="KW-1185">Reference proteome</keyword>
<gene>
    <name evidence="4" type="ORF">BJ554DRAFT_7154</name>
</gene>
<name>A0A8H7ZWL8_9FUNG</name>
<dbReference type="SUPFAM" id="SSF53720">
    <property type="entry name" value="ALDH-like"/>
    <property type="match status" value="1"/>
</dbReference>